<evidence type="ECO:0000313" key="3">
    <source>
        <dbReference type="Proteomes" id="UP000297703"/>
    </source>
</evidence>
<dbReference type="AlphaFoldDB" id="A0A4D9EM43"/>
<keyword evidence="1" id="KW-0472">Membrane</keyword>
<name>A0A4D9EM43_9SAUR</name>
<organism evidence="2 3">
    <name type="scientific">Platysternon megacephalum</name>
    <name type="common">big-headed turtle</name>
    <dbReference type="NCBI Taxonomy" id="55544"/>
    <lineage>
        <taxon>Eukaryota</taxon>
        <taxon>Metazoa</taxon>
        <taxon>Chordata</taxon>
        <taxon>Craniata</taxon>
        <taxon>Vertebrata</taxon>
        <taxon>Euteleostomi</taxon>
        <taxon>Archelosauria</taxon>
        <taxon>Testudinata</taxon>
        <taxon>Testudines</taxon>
        <taxon>Cryptodira</taxon>
        <taxon>Durocryptodira</taxon>
        <taxon>Testudinoidea</taxon>
        <taxon>Platysternidae</taxon>
        <taxon>Platysternon</taxon>
    </lineage>
</organism>
<proteinExistence type="predicted"/>
<feature type="transmembrane region" description="Helical" evidence="1">
    <location>
        <begin position="13"/>
        <end position="31"/>
    </location>
</feature>
<reference evidence="2 3" key="1">
    <citation type="submission" date="2019-04" db="EMBL/GenBank/DDBJ databases">
        <title>Draft genome of the big-headed turtle Platysternon megacephalum.</title>
        <authorList>
            <person name="Gong S."/>
        </authorList>
    </citation>
    <scope>NUCLEOTIDE SEQUENCE [LARGE SCALE GENOMIC DNA]</scope>
    <source>
        <strain evidence="2">DO16091913</strain>
        <tissue evidence="2">Muscle</tissue>
    </source>
</reference>
<dbReference type="EMBL" id="QXTE01000057">
    <property type="protein sequence ID" value="TFK09183.1"/>
    <property type="molecule type" value="Genomic_DNA"/>
</dbReference>
<accession>A0A4D9EM43</accession>
<comment type="caution">
    <text evidence="2">The sequence shown here is derived from an EMBL/GenBank/DDBJ whole genome shotgun (WGS) entry which is preliminary data.</text>
</comment>
<sequence length="123" mass="13816">MEIMHPLLYMFDLLQYIIIIIIILLLFYKFISLLVSAVSRNEWAIFAHGDLQCSLDPLFKLSPTPLSCCSSSTVLKWNPSSDGRIKWRPASNHHKCTGEHLTSDSMGVCGEGHERTPLPTLSA</sequence>
<keyword evidence="1" id="KW-0812">Transmembrane</keyword>
<dbReference type="Proteomes" id="UP000297703">
    <property type="component" value="Unassembled WGS sequence"/>
</dbReference>
<keyword evidence="1" id="KW-1133">Transmembrane helix</keyword>
<protein>
    <submittedName>
        <fullName evidence="2">Uncharacterized protein</fullName>
    </submittedName>
</protein>
<evidence type="ECO:0000256" key="1">
    <source>
        <dbReference type="SAM" id="Phobius"/>
    </source>
</evidence>
<reference evidence="2 3" key="2">
    <citation type="submission" date="2019-04" db="EMBL/GenBank/DDBJ databases">
        <title>The genome sequence of big-headed turtle.</title>
        <authorList>
            <person name="Gong S."/>
        </authorList>
    </citation>
    <scope>NUCLEOTIDE SEQUENCE [LARGE SCALE GENOMIC DNA]</scope>
    <source>
        <strain evidence="2">DO16091913</strain>
        <tissue evidence="2">Muscle</tissue>
    </source>
</reference>
<evidence type="ECO:0000313" key="2">
    <source>
        <dbReference type="EMBL" id="TFK09183.1"/>
    </source>
</evidence>
<gene>
    <name evidence="2" type="ORF">DR999_PMT07906</name>
</gene>
<keyword evidence="3" id="KW-1185">Reference proteome</keyword>